<dbReference type="InterPro" id="IPR001623">
    <property type="entry name" value="DnaJ_domain"/>
</dbReference>
<dbReference type="STRING" id="4999.A0A1Y1ULM0"/>
<dbReference type="GO" id="GO:0071218">
    <property type="term" value="P:cellular response to misfolded protein"/>
    <property type="evidence" value="ECO:0007669"/>
    <property type="project" value="TreeGrafter"/>
</dbReference>
<evidence type="ECO:0000259" key="8">
    <source>
        <dbReference type="PROSITE" id="PS50076"/>
    </source>
</evidence>
<feature type="compositionally biased region" description="Polar residues" evidence="6">
    <location>
        <begin position="56"/>
        <end position="79"/>
    </location>
</feature>
<dbReference type="SUPFAM" id="SSF46565">
    <property type="entry name" value="Chaperone J-domain"/>
    <property type="match status" value="1"/>
</dbReference>
<keyword evidence="10" id="KW-1185">Reference proteome</keyword>
<evidence type="ECO:0000313" key="9">
    <source>
        <dbReference type="EMBL" id="ORX38941.1"/>
    </source>
</evidence>
<feature type="domain" description="J" evidence="8">
    <location>
        <begin position="138"/>
        <end position="202"/>
    </location>
</feature>
<keyword evidence="3" id="KW-0256">Endoplasmic reticulum</keyword>
<dbReference type="Pfam" id="PF00226">
    <property type="entry name" value="DnaJ"/>
    <property type="match status" value="1"/>
</dbReference>
<dbReference type="PANTHER" id="PTHR43908:SF3">
    <property type="entry name" value="AT29763P-RELATED"/>
    <property type="match status" value="1"/>
</dbReference>
<feature type="compositionally biased region" description="Low complexity" evidence="6">
    <location>
        <begin position="103"/>
        <end position="114"/>
    </location>
</feature>
<keyword evidence="4 7" id="KW-1133">Transmembrane helix</keyword>
<proteinExistence type="predicted"/>
<keyword evidence="5 7" id="KW-0472">Membrane</keyword>
<evidence type="ECO:0000256" key="6">
    <source>
        <dbReference type="SAM" id="MobiDB-lite"/>
    </source>
</evidence>
<dbReference type="GO" id="GO:0030544">
    <property type="term" value="F:Hsp70 protein binding"/>
    <property type="evidence" value="ECO:0007669"/>
    <property type="project" value="TreeGrafter"/>
</dbReference>
<evidence type="ECO:0000256" key="1">
    <source>
        <dbReference type="ARBA" id="ARBA00004389"/>
    </source>
</evidence>
<feature type="transmembrane region" description="Helical" evidence="7">
    <location>
        <begin position="294"/>
        <end position="312"/>
    </location>
</feature>
<evidence type="ECO:0000256" key="7">
    <source>
        <dbReference type="SAM" id="Phobius"/>
    </source>
</evidence>
<gene>
    <name evidence="9" type="ORF">BD324DRAFT_617944</name>
</gene>
<dbReference type="InterPro" id="IPR036869">
    <property type="entry name" value="J_dom_sf"/>
</dbReference>
<dbReference type="Proteomes" id="UP000193218">
    <property type="component" value="Unassembled WGS sequence"/>
</dbReference>
<dbReference type="InterPro" id="IPR018253">
    <property type="entry name" value="DnaJ_domain_CS"/>
</dbReference>
<protein>
    <recommendedName>
        <fullName evidence="8">J domain-containing protein</fullName>
    </recommendedName>
</protein>
<dbReference type="SMART" id="SM00271">
    <property type="entry name" value="DnaJ"/>
    <property type="match status" value="1"/>
</dbReference>
<evidence type="ECO:0000256" key="4">
    <source>
        <dbReference type="ARBA" id="ARBA00022989"/>
    </source>
</evidence>
<dbReference type="PRINTS" id="PR00625">
    <property type="entry name" value="JDOMAIN"/>
</dbReference>
<evidence type="ECO:0000256" key="2">
    <source>
        <dbReference type="ARBA" id="ARBA00022692"/>
    </source>
</evidence>
<dbReference type="Gene3D" id="1.10.287.110">
    <property type="entry name" value="DnaJ domain"/>
    <property type="match status" value="1"/>
</dbReference>
<dbReference type="GeneID" id="33556778"/>
<dbReference type="FunFam" id="1.10.287.110:FF:000070">
    <property type="entry name" value="Endoplasmic reticulum protein, putative"/>
    <property type="match status" value="1"/>
</dbReference>
<keyword evidence="2 7" id="KW-0812">Transmembrane</keyword>
<dbReference type="InterPro" id="IPR015399">
    <property type="entry name" value="DUF1977_DnaJ-like"/>
</dbReference>
<sequence>MEVNKEEALRCLAIAQRHRNSSNLPNALRFAKKSVALYSTPEGEAMVVVIEREISTGGSSSNADAGPSSNGTGDTTSKAKASGVEEHVSSAHSRPGHHTEAKTSTSGASSTTPAPKKREYTAKQMEVVTRVKKCKHHQYYEILSLERTCTENDVKKAYKKLALVLHPDKNGAPGADEAFKMVSKAFQVLSDADMRASFDANPSVDPTSRGGGGGGGMYSRGGGGFPPGFGGAGGGFQGELNPEDLFNMFFGGGGGGFGQGANVFTFGGPGGFTTHYGGRARRRTAEAPEESHPMMALIPILLLVFFAIVSILPNITGDHDNTPSYSFEPDQNHHLGRQTFFRGVPYWVNQKEWEGSKVWESVPEARREDKNAALFSTKVKLFERGVENVYINRLHNECDYFNQRVSQQVSEAAGIFGIGADYEKMKELRALKSPACEQLRDWGVLHQQNRQRVSF</sequence>
<dbReference type="EMBL" id="NBSH01000003">
    <property type="protein sequence ID" value="ORX38941.1"/>
    <property type="molecule type" value="Genomic_DNA"/>
</dbReference>
<dbReference type="Pfam" id="PF09320">
    <property type="entry name" value="DUF1977"/>
    <property type="match status" value="1"/>
</dbReference>
<comment type="caution">
    <text evidence="9">The sequence shown here is derived from an EMBL/GenBank/DDBJ whole genome shotgun (WGS) entry which is preliminary data.</text>
</comment>
<dbReference type="InParanoid" id="A0A1Y1ULM0"/>
<evidence type="ECO:0000256" key="5">
    <source>
        <dbReference type="ARBA" id="ARBA00023136"/>
    </source>
</evidence>
<reference evidence="9 10" key="1">
    <citation type="submission" date="2017-03" db="EMBL/GenBank/DDBJ databases">
        <title>Widespread Adenine N6-methylation of Active Genes in Fungi.</title>
        <authorList>
            <consortium name="DOE Joint Genome Institute"/>
            <person name="Mondo S.J."/>
            <person name="Dannebaum R.O."/>
            <person name="Kuo R.C."/>
            <person name="Louie K.B."/>
            <person name="Bewick A.J."/>
            <person name="Labutti K."/>
            <person name="Haridas S."/>
            <person name="Kuo A."/>
            <person name="Salamov A."/>
            <person name="Ahrendt S.R."/>
            <person name="Lau R."/>
            <person name="Bowen B.P."/>
            <person name="Lipzen A."/>
            <person name="Sullivan W."/>
            <person name="Andreopoulos W.B."/>
            <person name="Clum A."/>
            <person name="Lindquist E."/>
            <person name="Daum C."/>
            <person name="Northen T.R."/>
            <person name="Ramamoorthy G."/>
            <person name="Schmitz R.J."/>
            <person name="Gryganskyi A."/>
            <person name="Culley D."/>
            <person name="Magnuson J."/>
            <person name="James T.Y."/>
            <person name="O'Malley M.A."/>
            <person name="Stajich J.E."/>
            <person name="Spatafora J.W."/>
            <person name="Visel A."/>
            <person name="Grigoriev I.V."/>
        </authorList>
    </citation>
    <scope>NUCLEOTIDE SEQUENCE [LARGE SCALE GENOMIC DNA]</scope>
    <source>
        <strain evidence="9 10">NRRL Y-17943</strain>
    </source>
</reference>
<evidence type="ECO:0000256" key="3">
    <source>
        <dbReference type="ARBA" id="ARBA00022824"/>
    </source>
</evidence>
<comment type="subcellular location">
    <subcellularLocation>
        <location evidence="1">Endoplasmic reticulum membrane</location>
        <topology evidence="1">Single-pass membrane protein</topology>
    </subcellularLocation>
</comment>
<dbReference type="GO" id="GO:0005789">
    <property type="term" value="C:endoplasmic reticulum membrane"/>
    <property type="evidence" value="ECO:0007669"/>
    <property type="project" value="UniProtKB-SubCell"/>
</dbReference>
<dbReference type="FunCoup" id="A0A1Y1ULM0">
    <property type="interactions" value="383"/>
</dbReference>
<dbReference type="RefSeq" id="XP_021872804.1">
    <property type="nucleotide sequence ID" value="XM_022014970.1"/>
</dbReference>
<name>A0A1Y1ULM0_9TREE</name>
<organism evidence="9 10">
    <name type="scientific">Kockovaella imperatae</name>
    <dbReference type="NCBI Taxonomy" id="4999"/>
    <lineage>
        <taxon>Eukaryota</taxon>
        <taxon>Fungi</taxon>
        <taxon>Dikarya</taxon>
        <taxon>Basidiomycota</taxon>
        <taxon>Agaricomycotina</taxon>
        <taxon>Tremellomycetes</taxon>
        <taxon>Tremellales</taxon>
        <taxon>Cuniculitremaceae</taxon>
        <taxon>Kockovaella</taxon>
    </lineage>
</organism>
<feature type="region of interest" description="Disordered" evidence="6">
    <location>
        <begin position="56"/>
        <end position="122"/>
    </location>
</feature>
<dbReference type="PROSITE" id="PS00636">
    <property type="entry name" value="DNAJ_1"/>
    <property type="match status" value="1"/>
</dbReference>
<dbReference type="OrthoDB" id="1507364at2759"/>
<dbReference type="PROSITE" id="PS50076">
    <property type="entry name" value="DNAJ_2"/>
    <property type="match status" value="1"/>
</dbReference>
<accession>A0A1Y1ULM0</accession>
<dbReference type="CDD" id="cd06257">
    <property type="entry name" value="DnaJ"/>
    <property type="match status" value="1"/>
</dbReference>
<dbReference type="AlphaFoldDB" id="A0A1Y1ULM0"/>
<evidence type="ECO:0000313" key="10">
    <source>
        <dbReference type="Proteomes" id="UP000193218"/>
    </source>
</evidence>
<dbReference type="InterPro" id="IPR051100">
    <property type="entry name" value="DnaJ_subfamily_B/C"/>
</dbReference>
<dbReference type="PANTHER" id="PTHR43908">
    <property type="entry name" value="AT29763P-RELATED"/>
    <property type="match status" value="1"/>
</dbReference>